<keyword evidence="3" id="KW-1185">Reference proteome</keyword>
<sequence>MMFGLGDGTFSLQTREELGWCNFTAIADINNDTFLDYSVSSFIDNTDGFTVYFGDGTGNAVAGTTIPIPGSSICRLHAADFDGDGNNDLVMSPVFGELSLFLGNGRGGFSSRLRFEREDANYLGYGDVLGDARPEIFRKPTNEGSDAKRRDGYTSWKRFRRLLWES</sequence>
<dbReference type="AlphaFoldDB" id="A0A8J7QCA2"/>
<dbReference type="Proteomes" id="UP000664417">
    <property type="component" value="Unassembled WGS sequence"/>
</dbReference>
<name>A0A8J7QCA2_9BACT</name>
<reference evidence="2" key="1">
    <citation type="submission" date="2021-03" db="EMBL/GenBank/DDBJ databases">
        <authorList>
            <person name="Wang G."/>
        </authorList>
    </citation>
    <scope>NUCLEOTIDE SEQUENCE</scope>
    <source>
        <strain evidence="2">KCTC 12899</strain>
    </source>
</reference>
<dbReference type="EMBL" id="JAFREP010000022">
    <property type="protein sequence ID" value="MBO1321109.1"/>
    <property type="molecule type" value="Genomic_DNA"/>
</dbReference>
<protein>
    <submittedName>
        <fullName evidence="2">VCBS repeat-containing protein</fullName>
    </submittedName>
</protein>
<comment type="caution">
    <text evidence="2">The sequence shown here is derived from an EMBL/GenBank/DDBJ whole genome shotgun (WGS) entry which is preliminary data.</text>
</comment>
<dbReference type="PANTHER" id="PTHR46580:SF4">
    <property type="entry name" value="ATP_GTP-BINDING PROTEIN"/>
    <property type="match status" value="1"/>
</dbReference>
<dbReference type="PANTHER" id="PTHR46580">
    <property type="entry name" value="SENSOR KINASE-RELATED"/>
    <property type="match status" value="1"/>
</dbReference>
<dbReference type="InterPro" id="IPR028994">
    <property type="entry name" value="Integrin_alpha_N"/>
</dbReference>
<gene>
    <name evidence="2" type="ORF">J3U88_21700</name>
</gene>
<dbReference type="SUPFAM" id="SSF69318">
    <property type="entry name" value="Integrin alpha N-terminal domain"/>
    <property type="match status" value="1"/>
</dbReference>
<dbReference type="Pfam" id="PF13517">
    <property type="entry name" value="FG-GAP_3"/>
    <property type="match status" value="1"/>
</dbReference>
<organism evidence="2 3">
    <name type="scientific">Acanthopleuribacter pedis</name>
    <dbReference type="NCBI Taxonomy" id="442870"/>
    <lineage>
        <taxon>Bacteria</taxon>
        <taxon>Pseudomonadati</taxon>
        <taxon>Acidobacteriota</taxon>
        <taxon>Holophagae</taxon>
        <taxon>Acanthopleuribacterales</taxon>
        <taxon>Acanthopleuribacteraceae</taxon>
        <taxon>Acanthopleuribacter</taxon>
    </lineage>
</organism>
<keyword evidence="1" id="KW-0732">Signal</keyword>
<dbReference type="InterPro" id="IPR013517">
    <property type="entry name" value="FG-GAP"/>
</dbReference>
<evidence type="ECO:0000313" key="3">
    <source>
        <dbReference type="Proteomes" id="UP000664417"/>
    </source>
</evidence>
<evidence type="ECO:0000256" key="1">
    <source>
        <dbReference type="ARBA" id="ARBA00022729"/>
    </source>
</evidence>
<accession>A0A8J7QCA2</accession>
<proteinExistence type="predicted"/>
<evidence type="ECO:0000313" key="2">
    <source>
        <dbReference type="EMBL" id="MBO1321109.1"/>
    </source>
</evidence>